<dbReference type="EMBL" id="AMZH03008685">
    <property type="protein sequence ID" value="RRT58442.1"/>
    <property type="molecule type" value="Genomic_DNA"/>
</dbReference>
<evidence type="ECO:0000313" key="2">
    <source>
        <dbReference type="EMBL" id="RRT58442.1"/>
    </source>
</evidence>
<accession>A0A426Z3A4</accession>
<reference evidence="2 3" key="1">
    <citation type="journal article" date="2014" name="Agronomy (Basel)">
        <title>A Draft Genome Sequence for Ensete ventricosum, the Drought-Tolerant Tree Against Hunger.</title>
        <authorList>
            <person name="Harrison J."/>
            <person name="Moore K.A."/>
            <person name="Paszkiewicz K."/>
            <person name="Jones T."/>
            <person name="Grant M."/>
            <person name="Ambacheew D."/>
            <person name="Muzemil S."/>
            <person name="Studholme D.J."/>
        </authorList>
    </citation>
    <scope>NUCLEOTIDE SEQUENCE [LARGE SCALE GENOMIC DNA]</scope>
</reference>
<protein>
    <submittedName>
        <fullName evidence="2">Uncharacterized protein</fullName>
    </submittedName>
</protein>
<gene>
    <name evidence="2" type="ORF">B296_00025849</name>
</gene>
<feature type="compositionally biased region" description="Basic and acidic residues" evidence="1">
    <location>
        <begin position="16"/>
        <end position="29"/>
    </location>
</feature>
<feature type="region of interest" description="Disordered" evidence="1">
    <location>
        <begin position="1"/>
        <end position="97"/>
    </location>
</feature>
<comment type="caution">
    <text evidence="2">The sequence shown here is derived from an EMBL/GenBank/DDBJ whole genome shotgun (WGS) entry which is preliminary data.</text>
</comment>
<dbReference type="Proteomes" id="UP000287651">
    <property type="component" value="Unassembled WGS sequence"/>
</dbReference>
<name>A0A426Z3A4_ENSVE</name>
<evidence type="ECO:0000256" key="1">
    <source>
        <dbReference type="SAM" id="MobiDB-lite"/>
    </source>
</evidence>
<feature type="compositionally biased region" description="Basic and acidic residues" evidence="1">
    <location>
        <begin position="36"/>
        <end position="49"/>
    </location>
</feature>
<evidence type="ECO:0000313" key="3">
    <source>
        <dbReference type="Proteomes" id="UP000287651"/>
    </source>
</evidence>
<dbReference type="AlphaFoldDB" id="A0A426Z3A4"/>
<sequence length="130" mass="13996">MFRLLAREKKRARAATTRERPTGDDDVRATRGRGRGHSDGRRRISREVGEAGGGGEGELDHHVVGMMDGGIGEDEVGGSGDENAWEEEGPDEHYVPSVELVDEHSPEAGSKAHELVTNAGEAACVRRPAR</sequence>
<organism evidence="2 3">
    <name type="scientific">Ensete ventricosum</name>
    <name type="common">Abyssinian banana</name>
    <name type="synonym">Musa ensete</name>
    <dbReference type="NCBI Taxonomy" id="4639"/>
    <lineage>
        <taxon>Eukaryota</taxon>
        <taxon>Viridiplantae</taxon>
        <taxon>Streptophyta</taxon>
        <taxon>Embryophyta</taxon>
        <taxon>Tracheophyta</taxon>
        <taxon>Spermatophyta</taxon>
        <taxon>Magnoliopsida</taxon>
        <taxon>Liliopsida</taxon>
        <taxon>Zingiberales</taxon>
        <taxon>Musaceae</taxon>
        <taxon>Ensete</taxon>
    </lineage>
</organism>
<proteinExistence type="predicted"/>